<comment type="caution">
    <text evidence="1">The sequence shown here is derived from an EMBL/GenBank/DDBJ whole genome shotgun (WGS) entry which is preliminary data.</text>
</comment>
<reference evidence="1 2" key="1">
    <citation type="submission" date="2018-06" db="EMBL/GenBank/DDBJ databases">
        <title>Comparative genomics of Brasilonema spp. strains.</title>
        <authorList>
            <person name="Alvarenga D.O."/>
            <person name="Fiore M.F."/>
            <person name="Varani A.M."/>
        </authorList>
    </citation>
    <scope>NUCLEOTIDE SEQUENCE [LARGE SCALE GENOMIC DNA]</scope>
    <source>
        <strain evidence="1 2">UFV-OR1</strain>
    </source>
</reference>
<dbReference type="Pfam" id="PF11209">
    <property type="entry name" value="LmeA"/>
    <property type="match status" value="1"/>
</dbReference>
<protein>
    <submittedName>
        <fullName evidence="1">DUF2993 domain-containing protein</fullName>
    </submittedName>
</protein>
<keyword evidence="2" id="KW-1185">Reference proteome</keyword>
<evidence type="ECO:0000313" key="1">
    <source>
        <dbReference type="EMBL" id="NMF63323.1"/>
    </source>
</evidence>
<sequence>MQESHLHSKKSHKTRIVTNVLTAALKLWLKTQVSQVSQLEVEIKASDRQLLSGCIPWVSVFASHAVYRGLHLTQIQLVAENIRINIGSVLKGQPLRLLETVPVVGELIQSQEDLNASVSSTLLSTGLYEVMVELFPEHQFFSKSITWKKIDLEQSKATLFAILADEGEPTHLDISMSPQLISTQELLLSSIQVKSDIGALLEPSHKELSFNLGSDVDIQELTLIPGKLICRGRINVNP</sequence>
<dbReference type="EMBL" id="QMEC01000034">
    <property type="protein sequence ID" value="NMF63323.1"/>
    <property type="molecule type" value="Genomic_DNA"/>
</dbReference>
<dbReference type="Proteomes" id="UP000762253">
    <property type="component" value="Unassembled WGS sequence"/>
</dbReference>
<proteinExistence type="predicted"/>
<dbReference type="RefSeq" id="WP_169264916.1">
    <property type="nucleotide sequence ID" value="NZ_QMEC01000034.1"/>
</dbReference>
<gene>
    <name evidence="1" type="ORF">DP115_11325</name>
</gene>
<organism evidence="1 2">
    <name type="scientific">Brasilonema octagenarum UFV-OR1</name>
    <dbReference type="NCBI Taxonomy" id="417115"/>
    <lineage>
        <taxon>Bacteria</taxon>
        <taxon>Bacillati</taxon>
        <taxon>Cyanobacteriota</taxon>
        <taxon>Cyanophyceae</taxon>
        <taxon>Nostocales</taxon>
        <taxon>Scytonemataceae</taxon>
        <taxon>Brasilonema</taxon>
        <taxon>Octagenarum group</taxon>
    </lineage>
</organism>
<dbReference type="InterPro" id="IPR021373">
    <property type="entry name" value="DUF2993"/>
</dbReference>
<accession>A0ABX1M482</accession>
<evidence type="ECO:0000313" key="2">
    <source>
        <dbReference type="Proteomes" id="UP000762253"/>
    </source>
</evidence>
<name>A0ABX1M482_9CYAN</name>